<name>A0A7M5XC51_9CNID</name>
<dbReference type="GO" id="GO:0007166">
    <property type="term" value="P:cell surface receptor signaling pathway"/>
    <property type="evidence" value="ECO:0007669"/>
    <property type="project" value="TreeGrafter"/>
</dbReference>
<evidence type="ECO:0000313" key="6">
    <source>
        <dbReference type="EnsemblMetazoa" id="CLYHEMP020560.1"/>
    </source>
</evidence>
<dbReference type="GO" id="GO:0006508">
    <property type="term" value="P:proteolysis"/>
    <property type="evidence" value="ECO:0007669"/>
    <property type="project" value="TreeGrafter"/>
</dbReference>
<organism evidence="6 7">
    <name type="scientific">Clytia hemisphaerica</name>
    <dbReference type="NCBI Taxonomy" id="252671"/>
    <lineage>
        <taxon>Eukaryota</taxon>
        <taxon>Metazoa</taxon>
        <taxon>Cnidaria</taxon>
        <taxon>Hydrozoa</taxon>
        <taxon>Hydroidolina</taxon>
        <taxon>Leptothecata</taxon>
        <taxon>Obeliida</taxon>
        <taxon>Clytiidae</taxon>
        <taxon>Clytia</taxon>
    </lineage>
</organism>
<evidence type="ECO:0000256" key="3">
    <source>
        <dbReference type="ARBA" id="ARBA00023157"/>
    </source>
</evidence>
<keyword evidence="2 4" id="KW-0732">Signal</keyword>
<dbReference type="InterPro" id="IPR006558">
    <property type="entry name" value="LamG-like"/>
</dbReference>
<evidence type="ECO:0000256" key="4">
    <source>
        <dbReference type="SAM" id="SignalP"/>
    </source>
</evidence>
<dbReference type="PANTHER" id="PTHR46130">
    <property type="entry name" value="LAMGL DOMAIN-CONTAINING PROTEIN"/>
    <property type="match status" value="1"/>
</dbReference>
<dbReference type="Gene3D" id="2.60.120.200">
    <property type="match status" value="1"/>
</dbReference>
<dbReference type="AlphaFoldDB" id="A0A7M5XC51"/>
<dbReference type="SUPFAM" id="SSF55486">
    <property type="entry name" value="Metalloproteases ('zincins'), catalytic domain"/>
    <property type="match status" value="1"/>
</dbReference>
<dbReference type="EnsemblMetazoa" id="CLYHEMT020560.1">
    <property type="protein sequence ID" value="CLYHEMP020560.1"/>
    <property type="gene ID" value="CLYHEMG020560"/>
</dbReference>
<dbReference type="SMART" id="SM00560">
    <property type="entry name" value="LamGL"/>
    <property type="match status" value="1"/>
</dbReference>
<dbReference type="InterPro" id="IPR043543">
    <property type="entry name" value="PAPPA/PAPPA2"/>
</dbReference>
<dbReference type="PANTHER" id="PTHR46130:SF3">
    <property type="entry name" value="CHROMOSOME UNDETERMINED SCAFFOLD_33, WHOLE GENOME SHOTGUN SEQUENCE"/>
    <property type="match status" value="1"/>
</dbReference>
<dbReference type="InterPro" id="IPR008754">
    <property type="entry name" value="Peptidase_M43"/>
</dbReference>
<protein>
    <recommendedName>
        <fullName evidence="5">LamG-like jellyroll fold domain-containing protein</fullName>
    </recommendedName>
</protein>
<dbReference type="Gene3D" id="3.40.390.10">
    <property type="entry name" value="Collagenase (Catalytic Domain)"/>
    <property type="match status" value="1"/>
</dbReference>
<accession>A0A7M5XC51</accession>
<dbReference type="GO" id="GO:0004222">
    <property type="term" value="F:metalloendopeptidase activity"/>
    <property type="evidence" value="ECO:0007669"/>
    <property type="project" value="TreeGrafter"/>
</dbReference>
<evidence type="ECO:0000256" key="2">
    <source>
        <dbReference type="ARBA" id="ARBA00022729"/>
    </source>
</evidence>
<evidence type="ECO:0000256" key="1">
    <source>
        <dbReference type="ARBA" id="ARBA00008721"/>
    </source>
</evidence>
<dbReference type="Proteomes" id="UP000594262">
    <property type="component" value="Unplaced"/>
</dbReference>
<dbReference type="GO" id="GO:0005615">
    <property type="term" value="C:extracellular space"/>
    <property type="evidence" value="ECO:0007669"/>
    <property type="project" value="TreeGrafter"/>
</dbReference>
<feature type="domain" description="LamG-like jellyroll fold" evidence="5">
    <location>
        <begin position="124"/>
        <end position="269"/>
    </location>
</feature>
<dbReference type="InterPro" id="IPR024079">
    <property type="entry name" value="MetalloPept_cat_dom_sf"/>
</dbReference>
<dbReference type="Pfam" id="PF05572">
    <property type="entry name" value="Peptidase_M43"/>
    <property type="match status" value="1"/>
</dbReference>
<dbReference type="OrthoDB" id="536211at2759"/>
<reference evidence="6" key="1">
    <citation type="submission" date="2021-01" db="UniProtKB">
        <authorList>
            <consortium name="EnsemblMetazoa"/>
        </authorList>
    </citation>
    <scope>IDENTIFICATION</scope>
</reference>
<feature type="signal peptide" evidence="4">
    <location>
        <begin position="1"/>
        <end position="23"/>
    </location>
</feature>
<keyword evidence="3" id="KW-1015">Disulfide bond</keyword>
<dbReference type="InterPro" id="IPR013320">
    <property type="entry name" value="ConA-like_dom_sf"/>
</dbReference>
<feature type="chain" id="PRO_5029545638" description="LamG-like jellyroll fold domain-containing protein" evidence="4">
    <location>
        <begin position="24"/>
        <end position="704"/>
    </location>
</feature>
<sequence length="704" mass="80640">MNLGLVNLYVVTMLIFISPYTTKHVTRNSTTQDVLRIMENAGKVRRNSNEVLQNENATVKSVLKKPQNIKSILFKKLRAMLDLNKYRIRNKRRISNRQLRAENSVAYFYGHEIIRYSNLDLNFDRFTISFWIYAEGGQQNNAPIVRIYNHCSFVELSALSFGIRTIELETIVYFTMTTSQSNSTSTIKSESPIKIQTWVHIAGSYDGHKLVLYVNQAKVAASYEQKGIFTSNVYPKCTTLDVGGDSENHLHYRGAVDHILIVNEALNHRTISRKPFVNLKKLFVLRENFESKYNNGYHTVHGHSPGLIKREVKSEEQVEVKLEIPKCGHAICDNSEVIQNYVTHPNTYMSLKKIRYRVVLITQDDRRKCRLTTNDIQKRHKYLVSVFNRENIHLHLDIVKFRNSNLCNKTVLISCYRPCPDDTVHCQQSIPVDPVGCDRKCTPDKLNNGHCDIECNNPDGNNDWDQGDCCNPKVTDVTSTCYDPKSPYRAFIEERELKKHLNLSNKEALVIYPVSLPANFLGKSTYPWTEDIYGVNGGITMNYKSFLPSSDGKENVNDIIHELGHALGLWHVHRGVSEVSCTNECIEDSPSMITGDLCSDTTPTPINYKCEDRVLHHRQCNGKNESMVYQNTPYKNYMGYVTGSCASEFTKQQRARMHCYLDSHYQRWQINSVPPSTIPLKPSLVSYKNKAVCDDSLASTGRLW</sequence>
<evidence type="ECO:0000259" key="5">
    <source>
        <dbReference type="SMART" id="SM00560"/>
    </source>
</evidence>
<dbReference type="Pfam" id="PF13385">
    <property type="entry name" value="Laminin_G_3"/>
    <property type="match status" value="1"/>
</dbReference>
<proteinExistence type="inferred from homology"/>
<comment type="similarity">
    <text evidence="1">Belongs to the peptidase M43B family.</text>
</comment>
<evidence type="ECO:0000313" key="7">
    <source>
        <dbReference type="Proteomes" id="UP000594262"/>
    </source>
</evidence>
<keyword evidence="7" id="KW-1185">Reference proteome</keyword>
<dbReference type="SUPFAM" id="SSF49899">
    <property type="entry name" value="Concanavalin A-like lectins/glucanases"/>
    <property type="match status" value="1"/>
</dbReference>